<feature type="transmembrane region" description="Helical" evidence="1">
    <location>
        <begin position="31"/>
        <end position="48"/>
    </location>
</feature>
<comment type="caution">
    <text evidence="2">The sequence shown here is derived from an EMBL/GenBank/DDBJ whole genome shotgun (WGS) entry which is preliminary data.</text>
</comment>
<dbReference type="EMBL" id="MFJD01000017">
    <property type="protein sequence ID" value="OGG01338.1"/>
    <property type="molecule type" value="Genomic_DNA"/>
</dbReference>
<feature type="transmembrane region" description="Helical" evidence="1">
    <location>
        <begin position="259"/>
        <end position="275"/>
    </location>
</feature>
<feature type="transmembrane region" description="Helical" evidence="1">
    <location>
        <begin position="147"/>
        <end position="167"/>
    </location>
</feature>
<evidence type="ECO:0000313" key="2">
    <source>
        <dbReference type="EMBL" id="OGG01338.1"/>
    </source>
</evidence>
<dbReference type="Proteomes" id="UP000178448">
    <property type="component" value="Unassembled WGS sequence"/>
</dbReference>
<dbReference type="AlphaFoldDB" id="A0A1F5YMA8"/>
<keyword evidence="1" id="KW-1133">Transmembrane helix</keyword>
<evidence type="ECO:0000256" key="1">
    <source>
        <dbReference type="SAM" id="Phobius"/>
    </source>
</evidence>
<reference evidence="2 3" key="1">
    <citation type="journal article" date="2016" name="Nat. Commun.">
        <title>Thousands of microbial genomes shed light on interconnected biogeochemical processes in an aquifer system.</title>
        <authorList>
            <person name="Anantharaman K."/>
            <person name="Brown C.T."/>
            <person name="Hug L.A."/>
            <person name="Sharon I."/>
            <person name="Castelle C.J."/>
            <person name="Probst A.J."/>
            <person name="Thomas B.C."/>
            <person name="Singh A."/>
            <person name="Wilkins M.J."/>
            <person name="Karaoz U."/>
            <person name="Brodie E.L."/>
            <person name="Williams K.H."/>
            <person name="Hubbard S.S."/>
            <person name="Banfield J.F."/>
        </authorList>
    </citation>
    <scope>NUCLEOTIDE SEQUENCE [LARGE SCALE GENOMIC DNA]</scope>
</reference>
<evidence type="ECO:0000313" key="3">
    <source>
        <dbReference type="Proteomes" id="UP000178448"/>
    </source>
</evidence>
<gene>
    <name evidence="2" type="ORF">A2Z33_02910</name>
</gene>
<keyword evidence="1" id="KW-0472">Membrane</keyword>
<protein>
    <recommendedName>
        <fullName evidence="4">Glycosyltransferase RgtA/B/C/D-like domain-containing protein</fullName>
    </recommendedName>
</protein>
<feature type="transmembrane region" description="Helical" evidence="1">
    <location>
        <begin position="282"/>
        <end position="303"/>
    </location>
</feature>
<accession>A0A1F5YMA8</accession>
<evidence type="ECO:0008006" key="4">
    <source>
        <dbReference type="Google" id="ProtNLM"/>
    </source>
</evidence>
<keyword evidence="1" id="KW-0812">Transmembrane</keyword>
<proteinExistence type="predicted"/>
<sequence>MTADRLDAILLFAFVLPVIFRYKILPGEVTPYWLFGLLFAVLTINTALSFFRDGLKGFLKINYEKIRTVLTVSVVTAVIVGVMGGAIVDRGRIAPGQNFGVHDIILQLEAALTKLSDGVNPYDTTYFGTPLEDWHYDELGKPAVNPALYHFVMPPFYLVSAFPLRFISIRLFGFFDGRMPLLLAAVGLIAVLVFYFRKPELKRTAIIFTLLSPATIDFLIEGRSDMFALFFLVLSLYFLGKDRLIASVVVFALGMASKQTVWFALPAYIFLALHHTGYGKKFFVCTAVLTAVLAAVFFPFLAWNPGAFLDSVVFYLSGNTARGYPVSDWECCFTSSGCSVTSTSTIRFISGSCWWRFRQSQRRMHI</sequence>
<name>A0A1F5YMA8_9BACT</name>
<feature type="transmembrane region" description="Helical" evidence="1">
    <location>
        <begin position="69"/>
        <end position="88"/>
    </location>
</feature>
<feature type="transmembrane region" description="Helical" evidence="1">
    <location>
        <begin position="179"/>
        <end position="197"/>
    </location>
</feature>
<organism evidence="2 3">
    <name type="scientific">Candidatus Gottesmanbacteria bacterium RBG_16_52_11</name>
    <dbReference type="NCBI Taxonomy" id="1798374"/>
    <lineage>
        <taxon>Bacteria</taxon>
        <taxon>Candidatus Gottesmaniibacteriota</taxon>
    </lineage>
</organism>
<dbReference type="STRING" id="1798374.A2Z33_02910"/>